<dbReference type="KEGG" id="dde:Dde_1394"/>
<dbReference type="STRING" id="207559.Dde_1394"/>
<accession>Q312F3</accession>
<sequence length="154" mass="17418">MRQVLRDSCRFDRGVDMIHRVWPFRAGWQHGEDVRDLFDAERAAERFEPPGSELRRIYAGETLLAVREDEIHLLSGAERILAEAVERLVEAAGHPAVLDDTFRAVARGLYRHMYHAVTSGALILAISMPQGGRRAFVEIPAHLWGMKAGGRYIN</sequence>
<dbReference type="AlphaFoldDB" id="Q312F3"/>
<keyword evidence="2" id="KW-1185">Reference proteome</keyword>
<protein>
    <submittedName>
        <fullName evidence="1">Uncharacterized protein</fullName>
    </submittedName>
</protein>
<reference evidence="1 2" key="1">
    <citation type="journal article" date="2011" name="J. Bacteriol.">
        <title>Complete genome sequence and updated annotation of Desulfovibrio alaskensis G20.</title>
        <authorList>
            <person name="Hauser L.J."/>
            <person name="Land M.L."/>
            <person name="Brown S.D."/>
            <person name="Larimer F."/>
            <person name="Keller K.L."/>
            <person name="Rapp-Giles B.J."/>
            <person name="Price M.N."/>
            <person name="Lin M."/>
            <person name="Bruce D.C."/>
            <person name="Detter J.C."/>
            <person name="Tapia R."/>
            <person name="Han C.S."/>
            <person name="Goodwin L.A."/>
            <person name="Cheng J.F."/>
            <person name="Pitluck S."/>
            <person name="Copeland A."/>
            <person name="Lucas S."/>
            <person name="Nolan M."/>
            <person name="Lapidus A.L."/>
            <person name="Palumbo A.V."/>
            <person name="Wall J.D."/>
        </authorList>
    </citation>
    <scope>NUCLEOTIDE SEQUENCE [LARGE SCALE GENOMIC DNA]</scope>
    <source>
        <strain evidence="2">ATCC BAA 1058 / DSM 17464 / G20</strain>
    </source>
</reference>
<dbReference type="EMBL" id="CP000112">
    <property type="protein sequence ID" value="ABB38193.2"/>
    <property type="molecule type" value="Genomic_DNA"/>
</dbReference>
<evidence type="ECO:0000313" key="2">
    <source>
        <dbReference type="Proteomes" id="UP000002710"/>
    </source>
</evidence>
<name>Q312F3_OLEA2</name>
<organism evidence="1 2">
    <name type="scientific">Oleidesulfovibrio alaskensis (strain ATCC BAA-1058 / DSM 17464 / G20)</name>
    <name type="common">Desulfovibrio alaskensis</name>
    <dbReference type="NCBI Taxonomy" id="207559"/>
    <lineage>
        <taxon>Bacteria</taxon>
        <taxon>Pseudomonadati</taxon>
        <taxon>Thermodesulfobacteriota</taxon>
        <taxon>Desulfovibrionia</taxon>
        <taxon>Desulfovibrionales</taxon>
        <taxon>Desulfovibrionaceae</taxon>
        <taxon>Oleidesulfovibrio</taxon>
    </lineage>
</organism>
<dbReference type="HOGENOM" id="CLU_1701399_0_0_7"/>
<proteinExistence type="predicted"/>
<gene>
    <name evidence="1" type="ordered locus">Dde_1394</name>
</gene>
<evidence type="ECO:0000313" key="1">
    <source>
        <dbReference type="EMBL" id="ABB38193.2"/>
    </source>
</evidence>
<dbReference type="Proteomes" id="UP000002710">
    <property type="component" value="Chromosome"/>
</dbReference>